<dbReference type="Proteomes" id="UP001515943">
    <property type="component" value="Unassembled WGS sequence"/>
</dbReference>
<protein>
    <submittedName>
        <fullName evidence="2">Class I SAM-dependent methyltransferase</fullName>
    </submittedName>
</protein>
<organism evidence="2 3">
    <name type="scientific">Lentzea indica</name>
    <dbReference type="NCBI Taxonomy" id="2604800"/>
    <lineage>
        <taxon>Bacteria</taxon>
        <taxon>Bacillati</taxon>
        <taxon>Actinomycetota</taxon>
        <taxon>Actinomycetes</taxon>
        <taxon>Pseudonocardiales</taxon>
        <taxon>Pseudonocardiaceae</taxon>
        <taxon>Lentzea</taxon>
    </lineage>
</organism>
<evidence type="ECO:0000259" key="1">
    <source>
        <dbReference type="Pfam" id="PF08241"/>
    </source>
</evidence>
<dbReference type="RefSeq" id="WP_167976588.1">
    <property type="nucleotide sequence ID" value="NZ_VSRL01000100.1"/>
</dbReference>
<keyword evidence="2" id="KW-0808">Transferase</keyword>
<dbReference type="CDD" id="cd02440">
    <property type="entry name" value="AdoMet_MTases"/>
    <property type="match status" value="1"/>
</dbReference>
<reference evidence="2 3" key="1">
    <citation type="submission" date="2019-08" db="EMBL/GenBank/DDBJ databases">
        <title>Lentzea from Indian Himalayas.</title>
        <authorList>
            <person name="Mandal S."/>
            <person name="Mallick Gupta A."/>
            <person name="Maiti P.K."/>
            <person name="Sarkar J."/>
            <person name="Mandal S."/>
        </authorList>
    </citation>
    <scope>NUCLEOTIDE SEQUENCE [LARGE SCALE GENOMIC DNA]</scope>
    <source>
        <strain evidence="2 3">PSKA42</strain>
    </source>
</reference>
<keyword evidence="3" id="KW-1185">Reference proteome</keyword>
<feature type="domain" description="Methyltransferase type 11" evidence="1">
    <location>
        <begin position="2"/>
        <end position="79"/>
    </location>
</feature>
<name>A0ABX1FMD8_9PSEU</name>
<evidence type="ECO:0000313" key="3">
    <source>
        <dbReference type="Proteomes" id="UP001515943"/>
    </source>
</evidence>
<keyword evidence="2" id="KW-0489">Methyltransferase</keyword>
<dbReference type="SUPFAM" id="SSF53335">
    <property type="entry name" value="S-adenosyl-L-methionine-dependent methyltransferases"/>
    <property type="match status" value="1"/>
</dbReference>
<dbReference type="EMBL" id="VSRL01000100">
    <property type="protein sequence ID" value="NKE59930.1"/>
    <property type="molecule type" value="Genomic_DNA"/>
</dbReference>
<dbReference type="Gene3D" id="3.40.50.150">
    <property type="entry name" value="Vaccinia Virus protein VP39"/>
    <property type="match status" value="1"/>
</dbReference>
<evidence type="ECO:0000313" key="2">
    <source>
        <dbReference type="EMBL" id="NKE59930.1"/>
    </source>
</evidence>
<dbReference type="InterPro" id="IPR029063">
    <property type="entry name" value="SAM-dependent_MTases_sf"/>
</dbReference>
<dbReference type="GO" id="GO:0032259">
    <property type="term" value="P:methylation"/>
    <property type="evidence" value="ECO:0007669"/>
    <property type="project" value="UniProtKB-KW"/>
</dbReference>
<proteinExistence type="predicted"/>
<dbReference type="GO" id="GO:0008168">
    <property type="term" value="F:methyltransferase activity"/>
    <property type="evidence" value="ECO:0007669"/>
    <property type="project" value="UniProtKB-KW"/>
</dbReference>
<dbReference type="Pfam" id="PF08241">
    <property type="entry name" value="Methyltransf_11"/>
    <property type="match status" value="1"/>
</dbReference>
<dbReference type="PANTHER" id="PTHR43861">
    <property type="entry name" value="TRANS-ACONITATE 2-METHYLTRANSFERASE-RELATED"/>
    <property type="match status" value="1"/>
</dbReference>
<dbReference type="PANTHER" id="PTHR43861:SF1">
    <property type="entry name" value="TRANS-ACONITATE 2-METHYLTRANSFERASE"/>
    <property type="match status" value="1"/>
</dbReference>
<accession>A0ABX1FMD8</accession>
<dbReference type="InterPro" id="IPR013216">
    <property type="entry name" value="Methyltransf_11"/>
</dbReference>
<gene>
    <name evidence="2" type="ORF">FXN61_25245</name>
</gene>
<sequence>MLDLACGSGEFCAVAMDAGARATGIDISHAMIELARQASNAEFHVRALGHLPWEDGRFDVVTAFNALFFAADPEGAFAEPGTRRRVELPEPQVKLTIDIPQEHPDEDTMLRTFLSVGRYQRLIESEGEESVAEKIKAVAEPHRTADGGYRFANKYLMSIFRKNEIPRKRNQAAARIS</sequence>
<comment type="caution">
    <text evidence="2">The sequence shown here is derived from an EMBL/GenBank/DDBJ whole genome shotgun (WGS) entry which is preliminary data.</text>
</comment>